<evidence type="ECO:0000313" key="2">
    <source>
        <dbReference type="EMBL" id="MBC3908529.1"/>
    </source>
</evidence>
<keyword evidence="3" id="KW-1185">Reference proteome</keyword>
<gene>
    <name evidence="2" type="ORF">H8L47_13270</name>
</gene>
<reference evidence="2 3" key="1">
    <citation type="submission" date="2020-08" db="EMBL/GenBank/DDBJ databases">
        <title>Novel species isolated from subtropical streams in China.</title>
        <authorList>
            <person name="Lu H."/>
        </authorList>
    </citation>
    <scope>NUCLEOTIDE SEQUENCE [LARGE SCALE GENOMIC DNA]</scope>
    <source>
        <strain evidence="2 3">NL8W</strain>
    </source>
</reference>
<dbReference type="EMBL" id="JACOFX010000006">
    <property type="protein sequence ID" value="MBC3908529.1"/>
    <property type="molecule type" value="Genomic_DNA"/>
</dbReference>
<evidence type="ECO:0000313" key="3">
    <source>
        <dbReference type="Proteomes" id="UP000646911"/>
    </source>
</evidence>
<evidence type="ECO:0000259" key="1">
    <source>
        <dbReference type="Pfam" id="PF13480"/>
    </source>
</evidence>
<dbReference type="SUPFAM" id="SSF55729">
    <property type="entry name" value="Acyl-CoA N-acyltransferases (Nat)"/>
    <property type="match status" value="1"/>
</dbReference>
<organism evidence="2 3">
    <name type="scientific">Undibacterium umbellatum</name>
    <dbReference type="NCBI Taxonomy" id="2762300"/>
    <lineage>
        <taxon>Bacteria</taxon>
        <taxon>Pseudomonadati</taxon>
        <taxon>Pseudomonadota</taxon>
        <taxon>Betaproteobacteria</taxon>
        <taxon>Burkholderiales</taxon>
        <taxon>Oxalobacteraceae</taxon>
        <taxon>Undibacterium</taxon>
    </lineage>
</organism>
<dbReference type="Pfam" id="PF13480">
    <property type="entry name" value="Acetyltransf_6"/>
    <property type="match status" value="1"/>
</dbReference>
<dbReference type="InterPro" id="IPR038740">
    <property type="entry name" value="BioF2-like_GNAT_dom"/>
</dbReference>
<comment type="caution">
    <text evidence="2">The sequence shown here is derived from an EMBL/GenBank/DDBJ whole genome shotgun (WGS) entry which is preliminary data.</text>
</comment>
<name>A0ABR6ZAA8_9BURK</name>
<accession>A0ABR6ZAA8</accession>
<sequence>MMLVEQNQINHEFTSGAEKFAQIHASDAHAVLINNVHADMDMLRVDGLVFPVTVNSGKFNDAWVCSPLTTYWRYAQEEMSRYAHVMGRFLFSSICHVYGYLLKFARIDKAVTINNWALSTNIYPALANEQVLIQVIASASAKWPDHGIWFRSLNKELNADWITALREQGFTLIPSRQVYLFEDLKNGIRQHANLQRDMHLLKSTELSRVCNCEIRQQDYGRIAELYKLLYLDKYSQLNPEYTASFMQAWHAVGLLHFYGFKSADGVLQAVVGLFQMQGVVTAPIVGYNTALPRELGLYRLLMAAVFEHAIKNNMIVNLSAGAAHFKRLRGGKPSIEYSAVWSVHLPMRTRIVIACLGWLTTKIGIPVMKKYQL</sequence>
<dbReference type="RefSeq" id="WP_186954087.1">
    <property type="nucleotide sequence ID" value="NZ_JACOFX010000006.1"/>
</dbReference>
<dbReference type="Proteomes" id="UP000646911">
    <property type="component" value="Unassembled WGS sequence"/>
</dbReference>
<proteinExistence type="predicted"/>
<protein>
    <submittedName>
        <fullName evidence="2">GNAT family N-acetyltransferase</fullName>
    </submittedName>
</protein>
<feature type="domain" description="BioF2-like acetyltransferase" evidence="1">
    <location>
        <begin position="214"/>
        <end position="327"/>
    </location>
</feature>
<dbReference type="InterPro" id="IPR016181">
    <property type="entry name" value="Acyl_CoA_acyltransferase"/>
</dbReference>